<evidence type="ECO:0000256" key="3">
    <source>
        <dbReference type="ARBA" id="ARBA00022448"/>
    </source>
</evidence>
<feature type="transmembrane region" description="Helical" evidence="8">
    <location>
        <begin position="286"/>
        <end position="305"/>
    </location>
</feature>
<reference evidence="9 10" key="1">
    <citation type="submission" date="2021-12" db="EMBL/GenBank/DDBJ databases">
        <title>Discovery of the Pendulisporaceae a myxobacterial family with distinct sporulation behavior and unique specialized metabolism.</title>
        <authorList>
            <person name="Garcia R."/>
            <person name="Popoff A."/>
            <person name="Bader C.D."/>
            <person name="Loehr J."/>
            <person name="Walesch S."/>
            <person name="Walt C."/>
            <person name="Boldt J."/>
            <person name="Bunk B."/>
            <person name="Haeckl F.J.F.P.J."/>
            <person name="Gunesch A.P."/>
            <person name="Birkelbach J."/>
            <person name="Nuebel U."/>
            <person name="Pietschmann T."/>
            <person name="Bach T."/>
            <person name="Mueller R."/>
        </authorList>
    </citation>
    <scope>NUCLEOTIDE SEQUENCE [LARGE SCALE GENOMIC DNA]</scope>
    <source>
        <strain evidence="9 10">MSr12523</strain>
    </source>
</reference>
<dbReference type="Proteomes" id="UP001379533">
    <property type="component" value="Chromosome"/>
</dbReference>
<protein>
    <submittedName>
        <fullName evidence="9">Tellurite resistance/C4-dicarboxylate transporter family protein</fullName>
    </submittedName>
</protein>
<feature type="transmembrane region" description="Helical" evidence="8">
    <location>
        <begin position="18"/>
        <end position="36"/>
    </location>
</feature>
<keyword evidence="10" id="KW-1185">Reference proteome</keyword>
<name>A0ABZ2K556_9BACT</name>
<dbReference type="InterPro" id="IPR004695">
    <property type="entry name" value="SLAC1/Mae1/Ssu1/TehA"/>
</dbReference>
<keyword evidence="7 8" id="KW-0472">Membrane</keyword>
<feature type="transmembrane region" description="Helical" evidence="8">
    <location>
        <begin position="144"/>
        <end position="165"/>
    </location>
</feature>
<feature type="transmembrane region" description="Helical" evidence="8">
    <location>
        <begin position="171"/>
        <end position="194"/>
    </location>
</feature>
<evidence type="ECO:0000256" key="2">
    <source>
        <dbReference type="ARBA" id="ARBA00008566"/>
    </source>
</evidence>
<dbReference type="Gene3D" id="1.50.10.150">
    <property type="entry name" value="Voltage-dependent anion channel"/>
    <property type="match status" value="1"/>
</dbReference>
<evidence type="ECO:0000256" key="1">
    <source>
        <dbReference type="ARBA" id="ARBA00004651"/>
    </source>
</evidence>
<dbReference type="InterPro" id="IPR051629">
    <property type="entry name" value="Sulfite_efflux_TDT"/>
</dbReference>
<feature type="transmembrane region" description="Helical" evidence="8">
    <location>
        <begin position="317"/>
        <end position="337"/>
    </location>
</feature>
<evidence type="ECO:0000256" key="5">
    <source>
        <dbReference type="ARBA" id="ARBA00022692"/>
    </source>
</evidence>
<feature type="transmembrane region" description="Helical" evidence="8">
    <location>
        <begin position="110"/>
        <end position="132"/>
    </location>
</feature>
<evidence type="ECO:0000256" key="7">
    <source>
        <dbReference type="ARBA" id="ARBA00023136"/>
    </source>
</evidence>
<dbReference type="PANTHER" id="PTHR31686">
    <property type="match status" value="1"/>
</dbReference>
<feature type="transmembrane region" description="Helical" evidence="8">
    <location>
        <begin position="215"/>
        <end position="234"/>
    </location>
</feature>
<evidence type="ECO:0000256" key="6">
    <source>
        <dbReference type="ARBA" id="ARBA00022989"/>
    </source>
</evidence>
<keyword evidence="3" id="KW-0813">Transport</keyword>
<keyword evidence="5 8" id="KW-0812">Transmembrane</keyword>
<feature type="transmembrane region" description="Helical" evidence="8">
    <location>
        <begin position="254"/>
        <end position="274"/>
    </location>
</feature>
<dbReference type="EMBL" id="CP089982">
    <property type="protein sequence ID" value="WXA93837.1"/>
    <property type="molecule type" value="Genomic_DNA"/>
</dbReference>
<feature type="transmembrane region" description="Helical" evidence="8">
    <location>
        <begin position="82"/>
        <end position="104"/>
    </location>
</feature>
<comment type="subcellular location">
    <subcellularLocation>
        <location evidence="1">Cell membrane</location>
        <topology evidence="1">Multi-pass membrane protein</topology>
    </subcellularLocation>
</comment>
<dbReference type="CDD" id="cd09319">
    <property type="entry name" value="TDT_like_1"/>
    <property type="match status" value="1"/>
</dbReference>
<sequence>MNPTRGNEASVLAQMHPAYFALVMATGIVSIAAQLLDLHRFAVALLPLNALFYVGLWALTLSRIVWHRKHVLADLLHHGRSVGFFTTVAATCVFGSQCFVIAGAWTVAAILWFLGIGLWAILTYAIIAVITVKSEKPTLAEGISGAWLLTVVSSHSIAVLGAQLAPRFTHYAAHALLLSLATWLGGSMLYFWIISLIFYRYTFYSLSPGDLAPPYWINMGAAAIATLAGSMLVAASAHSPVLLQILPFVRGFTLFWWATATWWIPMLAILGIWRHVCRRFPLRYDPLYWGAVFPMGMYTVCTVRLSQAIDAPYLMAIPRVFVFVALGTWCVTLYGMVSRFARQLRGSNSAA</sequence>
<dbReference type="PANTHER" id="PTHR31686:SF1">
    <property type="entry name" value="SULFITE EFFLUX PUMP SSU1"/>
    <property type="match status" value="1"/>
</dbReference>
<proteinExistence type="inferred from homology"/>
<gene>
    <name evidence="9" type="ORF">LZC95_46210</name>
</gene>
<dbReference type="RefSeq" id="WP_394844437.1">
    <property type="nucleotide sequence ID" value="NZ_CP089982.1"/>
</dbReference>
<feature type="transmembrane region" description="Helical" evidence="8">
    <location>
        <begin position="42"/>
        <end position="61"/>
    </location>
</feature>
<evidence type="ECO:0000256" key="4">
    <source>
        <dbReference type="ARBA" id="ARBA00022475"/>
    </source>
</evidence>
<dbReference type="InterPro" id="IPR038665">
    <property type="entry name" value="Voltage-dep_anion_channel_sf"/>
</dbReference>
<evidence type="ECO:0000313" key="10">
    <source>
        <dbReference type="Proteomes" id="UP001379533"/>
    </source>
</evidence>
<accession>A0ABZ2K556</accession>
<comment type="similarity">
    <text evidence="2">Belongs to the tellurite-resistance/dicarboxylate transporter (TDT) family.</text>
</comment>
<dbReference type="Pfam" id="PF03595">
    <property type="entry name" value="SLAC1"/>
    <property type="match status" value="1"/>
</dbReference>
<evidence type="ECO:0000256" key="8">
    <source>
        <dbReference type="SAM" id="Phobius"/>
    </source>
</evidence>
<organism evidence="9 10">
    <name type="scientific">Pendulispora brunnea</name>
    <dbReference type="NCBI Taxonomy" id="2905690"/>
    <lineage>
        <taxon>Bacteria</taxon>
        <taxon>Pseudomonadati</taxon>
        <taxon>Myxococcota</taxon>
        <taxon>Myxococcia</taxon>
        <taxon>Myxococcales</taxon>
        <taxon>Sorangiineae</taxon>
        <taxon>Pendulisporaceae</taxon>
        <taxon>Pendulispora</taxon>
    </lineage>
</organism>
<keyword evidence="4" id="KW-1003">Cell membrane</keyword>
<evidence type="ECO:0000313" key="9">
    <source>
        <dbReference type="EMBL" id="WXA93837.1"/>
    </source>
</evidence>
<keyword evidence="6 8" id="KW-1133">Transmembrane helix</keyword>